<feature type="region of interest" description="Disordered" evidence="5">
    <location>
        <begin position="2513"/>
        <end position="2547"/>
    </location>
</feature>
<dbReference type="Pfam" id="PF00550">
    <property type="entry name" value="PP-binding"/>
    <property type="match status" value="3"/>
</dbReference>
<feature type="compositionally biased region" description="Low complexity" evidence="5">
    <location>
        <begin position="2697"/>
        <end position="2715"/>
    </location>
</feature>
<dbReference type="FunFam" id="3.30.559.30:FF:000002">
    <property type="entry name" value="Nonribosomal peptide synthase Pes1"/>
    <property type="match status" value="1"/>
</dbReference>
<dbReference type="InterPro" id="IPR045851">
    <property type="entry name" value="AMP-bd_C_sf"/>
</dbReference>
<feature type="compositionally biased region" description="Low complexity" evidence="5">
    <location>
        <begin position="2622"/>
        <end position="2643"/>
    </location>
</feature>
<evidence type="ECO:0000256" key="1">
    <source>
        <dbReference type="ARBA" id="ARBA00022450"/>
    </source>
</evidence>
<dbReference type="InterPro" id="IPR009081">
    <property type="entry name" value="PP-bd_ACP"/>
</dbReference>
<evidence type="ECO:0000256" key="3">
    <source>
        <dbReference type="ARBA" id="ARBA00022598"/>
    </source>
</evidence>
<accession>A0AAN6RSH7</accession>
<dbReference type="PANTHER" id="PTHR45398">
    <property type="match status" value="1"/>
</dbReference>
<dbReference type="Gene3D" id="3.30.559.10">
    <property type="entry name" value="Chloramphenicol acetyltransferase-like domain"/>
    <property type="match status" value="3"/>
</dbReference>
<dbReference type="Gene3D" id="3.30.559.30">
    <property type="entry name" value="Nonribosomal peptide synthetase, condensation domain"/>
    <property type="match status" value="3"/>
</dbReference>
<feature type="compositionally biased region" description="Basic and acidic residues" evidence="5">
    <location>
        <begin position="2735"/>
        <end position="2752"/>
    </location>
</feature>
<keyword evidence="2" id="KW-0597">Phosphoprotein</keyword>
<evidence type="ECO:0000256" key="2">
    <source>
        <dbReference type="ARBA" id="ARBA00022553"/>
    </source>
</evidence>
<feature type="region of interest" description="Disordered" evidence="5">
    <location>
        <begin position="2622"/>
        <end position="2658"/>
    </location>
</feature>
<dbReference type="SUPFAM" id="SSF56801">
    <property type="entry name" value="Acetyl-CoA synthetase-like"/>
    <property type="match status" value="2"/>
</dbReference>
<comment type="caution">
    <text evidence="7">The sequence shown here is derived from an EMBL/GenBank/DDBJ whole genome shotgun (WGS) entry which is preliminary data.</text>
</comment>
<evidence type="ECO:0000313" key="7">
    <source>
        <dbReference type="EMBL" id="KAK3901355.1"/>
    </source>
</evidence>
<dbReference type="InterPro" id="IPR036736">
    <property type="entry name" value="ACP-like_sf"/>
</dbReference>
<dbReference type="SUPFAM" id="SSF47336">
    <property type="entry name" value="ACP-like"/>
    <property type="match status" value="3"/>
</dbReference>
<feature type="domain" description="Carrier" evidence="6">
    <location>
        <begin position="1834"/>
        <end position="1910"/>
    </location>
</feature>
<keyword evidence="8" id="KW-1185">Reference proteome</keyword>
<dbReference type="Pfam" id="PF00501">
    <property type="entry name" value="AMP-binding"/>
    <property type="match status" value="1"/>
</dbReference>
<dbReference type="InterPro" id="IPR042099">
    <property type="entry name" value="ANL_N_sf"/>
</dbReference>
<sequence>MAAAPRPPVPQIDASTSWLMLEDETIETRLLVLVSRVLGIRTDAIPVHASFRDLGGNDLSAAALRRACMGAGMDVKVRDVLRCATLAELQTCITPCAPQHRHSDPDLVEPVMITPVEIHRASRMSIMPEPKDGHLRSSSQNSLPGQGGRSTEIEQALGRLQDIGRIATVRPKAGLLEGKLVAILTLAGVQSARPDASDATIELIPQSHALFAGTQVTRLKRAAEAALPADAVPDVWMVLDSFPFTDTHDIDVRRLRTWAQNINENVYHQALTLEHQEALQAPTSGMEKTLQRLVSKLLEVPQAQIGVNFSFSQLGGDEMAAMELAARCKHESIYLNPSEVLGSLSLSELAAVAASRGGLAHKWDPETSDCFDLSPMQHLYFQTGMGGDLKRRPALDGSYRFNQSLLLLLKRHFSLEDLSAALEAVVAHHPMLRARFARGLAGWVQRILPDVAGSYTLRHSSIRSDQELLDIIEQTQIAINIETGPVFAVDVFSTNDGQQLLYLAAHHLAVDLPSWRTIIHDLDELLVTGSLLSQRSMPYHKWVDIQKADAVDPDPASLLPFALQPGDYAYWGLQDTHNTYSDAVEVGFSLSQELTTILQTSCNQVFKTDSVDIYLAALMLSFGQTFHDRPVPVVWNQEHGRDPTNPDIDITETVGWFTSLCPVSLDIDPSSDFVKVLRHLKDKRRQIPARGAQYFASRFYHYDKEDLVAKDWPFEIIFSYAGSLQNLDRDNGVMEQLAIPGRTLASTTSDIGGNVGRIALFEISAMVDQGIAKIKFIYNHSSKDHARITQWVQNYEHLLLEAIGRLRYHPQELTTADVPHLDVSYEGLEKFNTDRVATLGLASVRDVETIYPVTAVQQSILVSQAQRPDTCFLHAIYEFASPTGAAIDAPRICAAWNQVSMRHAALRTVFTESVTETGLWDKVILRRASPTMLFFDATRPQDPAYDLNMLPDLRQEDHRPLHRLAVCSAPGRTLVKLDISTALCDSLSIHLLLHDLRRAYATERAIIEPDQFFYPNYLFFLKTVRQESSLVFWRDRLAGVPKCAFPRLTVLPDKEPQFVSTCVDLDITSYQLSGFARTRQTTVDAVLRLAWGLILRCFTGSNKVCFGYQTIGRDDSLIGMRHAIGSFSNTVACNYELGTYNSLSSALQMVEERLLASLPHQHFTIAELQHGMGMKGGEHLFNSCLTFTEEPAGLNSKFTTRTSFELKPISLQQTFDVDVVVNLRFAAGKLVVDIGQRVMSSEQAIHVANTFGSAIRAIVASPNTSIGLVDLFSDRDYAQILAWDAETPCEVEGQTQAVVHELISRQVAIQPGSQAVCSWDGSYTYLELEAESTKLAHHLIDAGVGPHSVVPVVMDKCKLAPVAMLAVLKSGAAFVPIDSFELGMIQPIFERLNSRVAISSDLAAPILSNLFDRVVIVNEDLVNSLPLGQSPLTSMAAPSDPACILFVPTSSNEARGVTFSHAALSTALQGQGPAARITPLSRVMQLSSFNVDICITEIFTTLVYGACVCVPSAVERLQHFGAAVNRMQVNWSYMTPLLSRKLDPTLLPSLKVVCFRTRGLDDDTFNIWHGNVSVILAYGPQDVCPLGIAFLEALGPHHLKNIGRPFAGSLLIVNPEDHKKRLPIGAVGELVVEGPTLGFSYPNRESMMSPMSPLGPSVGGKARHFKTGHRARYTQGGLMEFISSKREDTSHDGRAVNVTDIEQHIRRCLGQGVDVVVEMVMFRGHAKNDTLLTAFIELGSQLENDENLASLSSATKDQLVVAKQLVEAGLKNKFAPSMIPAAFVPVKHLPITPSLKVNRRRLQKMIAGLTKEDLLGLASMPNRAEAKFHHLKPLPLTQSEERMRAIWARVLGVEEAKISAVDTFFSAGGDDILAAQLAAACRQQDISISIADILQNATLTDLSRPIATAESPRIPQEPSPALPTTPSPAPPDLNTTKEIFITRVIAPKIGFDDSMVADAAEATSAQIRHVETGMLSGRTDINYLVFSFNGFVDPKKLEDACNTLAAIHPILRTVFVPHNRRLYQAVLKTNNVEFRRHHCVTWRLSTTLEKVIKKDQSTPARFDLPITKFMFLDGTKQSVLILRLSKAQYDDYSVSLLVKDLKKLYDDAQEQPRRLPYCDFVRHAQLANSQGAEEYWRALLEGAVITQFVPHVQPYKITTEARTIRNPAIAIGALPSNISFVSVLKGAWAMVLAKLSASSDVVFGELINGCSVRLPSKHKPAGIMGPKVNTIPVRVQFPDTPLTPLNLLQYIQTQHLSGIPFENLGTLAIVEKCTPWPYWTRFSTVVQHQDKDEAVNPAEPKSFHLGAAACRFTIRESRAQDIPDMLVRSVVRSNNRVELSITFCPDRVPENFAEGALRMLCSNISLLTDVKLVPQPIPCGYQYQAMAKRIPVLAKGGEADAADNSIVHTLSKEQVTAVQTVISDVWTSILNPGALGVPDDQIHNAAFFDLWGSLIPAAQMMQQLNVELPKLSILGADANLQVTMEEMVENPTMLKQFELIASKLKPQAVKEAQKSSGEGAMGIGNARPRPQAHRRKPSMNVSVPAPSLGSRLRRFASTVARTTSPPTAATTTQQARANLATAQQQPNFQPPATPTSPVAIGLASAMVADLSPFSSPRIIGSVSPSLSSSLSPRPTPPSSTGSPALAIPNAPPVLPSLPAFDPIAEEAEELDEPFGNPAPRQPQTQGMGISLAEPDSMTEGSSASSSSGGASAAEMTMATAGSTLIGIPERSGLEKAAELEHNGESEREKGRDTIGPLPTVVTTGVEKQWKLGGAGAGMRVALPGTPVMMGVGEDLVSPLSAVTLTTPGSAGRRVEGGGGGYYRGGGSAMSSPGLEGK</sequence>
<dbReference type="GO" id="GO:0016874">
    <property type="term" value="F:ligase activity"/>
    <property type="evidence" value="ECO:0007669"/>
    <property type="project" value="UniProtKB-KW"/>
</dbReference>
<dbReference type="PANTHER" id="PTHR45398:SF1">
    <property type="entry name" value="ENZYME, PUTATIVE (JCVI)-RELATED"/>
    <property type="match status" value="1"/>
</dbReference>
<dbReference type="InterPro" id="IPR001242">
    <property type="entry name" value="Condensation_dom"/>
</dbReference>
<dbReference type="PROSITE" id="PS50075">
    <property type="entry name" value="CARRIER"/>
    <property type="match status" value="3"/>
</dbReference>
<dbReference type="Gene3D" id="1.10.1200.10">
    <property type="entry name" value="ACP-like"/>
    <property type="match status" value="3"/>
</dbReference>
<feature type="region of interest" description="Disordered" evidence="5">
    <location>
        <begin position="127"/>
        <end position="150"/>
    </location>
</feature>
<evidence type="ECO:0000259" key="6">
    <source>
        <dbReference type="PROSITE" id="PS50075"/>
    </source>
</evidence>
<reference evidence="7" key="2">
    <citation type="submission" date="2023-05" db="EMBL/GenBank/DDBJ databases">
        <authorList>
            <consortium name="Lawrence Berkeley National Laboratory"/>
            <person name="Steindorff A."/>
            <person name="Hensen N."/>
            <person name="Bonometti L."/>
            <person name="Westerberg I."/>
            <person name="Brannstrom I.O."/>
            <person name="Guillou S."/>
            <person name="Cros-Aarteil S."/>
            <person name="Calhoun S."/>
            <person name="Haridas S."/>
            <person name="Kuo A."/>
            <person name="Mondo S."/>
            <person name="Pangilinan J."/>
            <person name="Riley R."/>
            <person name="Labutti K."/>
            <person name="Andreopoulos B."/>
            <person name="Lipzen A."/>
            <person name="Chen C."/>
            <person name="Yanf M."/>
            <person name="Daum C."/>
            <person name="Ng V."/>
            <person name="Clum A."/>
            <person name="Ohm R."/>
            <person name="Martin F."/>
            <person name="Silar P."/>
            <person name="Natvig D."/>
            <person name="Lalanne C."/>
            <person name="Gautier V."/>
            <person name="Ament-Velasquez S.L."/>
            <person name="Kruys A."/>
            <person name="Hutchinson M.I."/>
            <person name="Powell A.J."/>
            <person name="Barry K."/>
            <person name="Miller A.N."/>
            <person name="Grigoriev I.V."/>
            <person name="Debuchy R."/>
            <person name="Gladieux P."/>
            <person name="Thoren M.H."/>
            <person name="Johannesson H."/>
        </authorList>
    </citation>
    <scope>NUCLEOTIDE SEQUENCE</scope>
    <source>
        <strain evidence="7">CBS 103.79</strain>
    </source>
</reference>
<keyword evidence="1" id="KW-0596">Phosphopantetheine</keyword>
<dbReference type="InterPro" id="IPR000873">
    <property type="entry name" value="AMP-dep_synth/lig_dom"/>
</dbReference>
<protein>
    <recommendedName>
        <fullName evidence="6">Carrier domain-containing protein</fullName>
    </recommendedName>
</protein>
<dbReference type="Proteomes" id="UP001303889">
    <property type="component" value="Unassembled WGS sequence"/>
</dbReference>
<dbReference type="SUPFAM" id="SSF52777">
    <property type="entry name" value="CoA-dependent acyltransferases"/>
    <property type="match status" value="6"/>
</dbReference>
<gene>
    <name evidence="7" type="ORF">C8A05DRAFT_34960</name>
</gene>
<feature type="region of interest" description="Disordered" evidence="5">
    <location>
        <begin position="2807"/>
        <end position="2837"/>
    </location>
</feature>
<feature type="compositionally biased region" description="Gly residues" evidence="5">
    <location>
        <begin position="2816"/>
        <end position="2827"/>
    </location>
</feature>
<proteinExistence type="inferred from homology"/>
<feature type="domain" description="Carrier" evidence="6">
    <location>
        <begin position="281"/>
        <end position="360"/>
    </location>
</feature>
<keyword evidence="3" id="KW-0436">Ligase</keyword>
<dbReference type="EMBL" id="MU855586">
    <property type="protein sequence ID" value="KAK3901355.1"/>
    <property type="molecule type" value="Genomic_DNA"/>
</dbReference>
<dbReference type="Gene3D" id="3.40.50.12780">
    <property type="entry name" value="N-terminal domain of ligase-like"/>
    <property type="match status" value="1"/>
</dbReference>
<name>A0AAN6RSH7_9PEZI</name>
<organism evidence="7 8">
    <name type="scientific">Staphylotrichum tortipilum</name>
    <dbReference type="NCBI Taxonomy" id="2831512"/>
    <lineage>
        <taxon>Eukaryota</taxon>
        <taxon>Fungi</taxon>
        <taxon>Dikarya</taxon>
        <taxon>Ascomycota</taxon>
        <taxon>Pezizomycotina</taxon>
        <taxon>Sordariomycetes</taxon>
        <taxon>Sordariomycetidae</taxon>
        <taxon>Sordariales</taxon>
        <taxon>Chaetomiaceae</taxon>
        <taxon>Staphylotrichum</taxon>
    </lineage>
</organism>
<feature type="region of interest" description="Disordered" evidence="5">
    <location>
        <begin position="2735"/>
        <end position="2758"/>
    </location>
</feature>
<dbReference type="FunFam" id="3.30.300.30:FF:000015">
    <property type="entry name" value="Nonribosomal peptide synthase SidD"/>
    <property type="match status" value="1"/>
</dbReference>
<dbReference type="InterPro" id="IPR023213">
    <property type="entry name" value="CAT-like_dom_sf"/>
</dbReference>
<evidence type="ECO:0000256" key="4">
    <source>
        <dbReference type="ARBA" id="ARBA00029454"/>
    </source>
</evidence>
<feature type="compositionally biased region" description="Pro residues" evidence="5">
    <location>
        <begin position="1915"/>
        <end position="1931"/>
    </location>
</feature>
<feature type="region of interest" description="Disordered" evidence="5">
    <location>
        <begin position="2671"/>
        <end position="2715"/>
    </location>
</feature>
<comment type="similarity">
    <text evidence="4">Belongs to the NRP synthetase family.</text>
</comment>
<dbReference type="Pfam" id="PF00668">
    <property type="entry name" value="Condensation"/>
    <property type="match status" value="3"/>
</dbReference>
<feature type="region of interest" description="Disordered" evidence="5">
    <location>
        <begin position="1909"/>
        <end position="1932"/>
    </location>
</feature>
<evidence type="ECO:0000313" key="8">
    <source>
        <dbReference type="Proteomes" id="UP001303889"/>
    </source>
</evidence>
<evidence type="ECO:0000256" key="5">
    <source>
        <dbReference type="SAM" id="MobiDB-lite"/>
    </source>
</evidence>
<feature type="domain" description="Carrier" evidence="6">
    <location>
        <begin position="24"/>
        <end position="97"/>
    </location>
</feature>
<reference evidence="7" key="1">
    <citation type="journal article" date="2023" name="Mol. Phylogenet. Evol.">
        <title>Genome-scale phylogeny and comparative genomics of the fungal order Sordariales.</title>
        <authorList>
            <person name="Hensen N."/>
            <person name="Bonometti L."/>
            <person name="Westerberg I."/>
            <person name="Brannstrom I.O."/>
            <person name="Guillou S."/>
            <person name="Cros-Aarteil S."/>
            <person name="Calhoun S."/>
            <person name="Haridas S."/>
            <person name="Kuo A."/>
            <person name="Mondo S."/>
            <person name="Pangilinan J."/>
            <person name="Riley R."/>
            <person name="LaButti K."/>
            <person name="Andreopoulos B."/>
            <person name="Lipzen A."/>
            <person name="Chen C."/>
            <person name="Yan M."/>
            <person name="Daum C."/>
            <person name="Ng V."/>
            <person name="Clum A."/>
            <person name="Steindorff A."/>
            <person name="Ohm R.A."/>
            <person name="Martin F."/>
            <person name="Silar P."/>
            <person name="Natvig D.O."/>
            <person name="Lalanne C."/>
            <person name="Gautier V."/>
            <person name="Ament-Velasquez S.L."/>
            <person name="Kruys A."/>
            <person name="Hutchinson M.I."/>
            <person name="Powell A.J."/>
            <person name="Barry K."/>
            <person name="Miller A.N."/>
            <person name="Grigoriev I.V."/>
            <person name="Debuchy R."/>
            <person name="Gladieux P."/>
            <person name="Hiltunen Thoren M."/>
            <person name="Johannesson H."/>
        </authorList>
    </citation>
    <scope>NUCLEOTIDE SEQUENCE</scope>
    <source>
        <strain evidence="7">CBS 103.79</strain>
    </source>
</reference>
<dbReference type="Gene3D" id="3.30.300.30">
    <property type="match status" value="2"/>
</dbReference>